<dbReference type="OrthoDB" id="1109206at2759"/>
<proteinExistence type="predicted"/>
<keyword evidence="1" id="KW-1185">Reference proteome</keyword>
<sequence>MRLREYAYADALPLQGHEAFNEKVMDPYTKQIHEWKQLWLRGKTPRFINSTVWQGLQVHWLKQETIDKSLKNLANRKSDRGGKAVYLGACTISSKEDELGFRHNTEKITYYMKILEHFIQNLRFREKQFLSCKAAYGSHAAGA</sequence>
<reference evidence="1" key="1">
    <citation type="journal article" date="2019" name="Database">
        <title>The radish genome database (RadishGD): an integrated information resource for radish genomics.</title>
        <authorList>
            <person name="Yu H.J."/>
            <person name="Baek S."/>
            <person name="Lee Y.J."/>
            <person name="Cho A."/>
            <person name="Mun J.H."/>
        </authorList>
    </citation>
    <scope>NUCLEOTIDE SEQUENCE [LARGE SCALE GENOMIC DNA]</scope>
    <source>
        <strain evidence="1">cv. WK10039</strain>
    </source>
</reference>
<protein>
    <submittedName>
        <fullName evidence="2">Uncharacterized protein LOC130500142</fullName>
    </submittedName>
</protein>
<dbReference type="Proteomes" id="UP000504610">
    <property type="component" value="Chromosome 9"/>
</dbReference>
<gene>
    <name evidence="2" type="primary">LOC130500142</name>
</gene>
<evidence type="ECO:0000313" key="2">
    <source>
        <dbReference type="RefSeq" id="XP_056850852.1"/>
    </source>
</evidence>
<dbReference type="RefSeq" id="XP_056850852.1">
    <property type="nucleotide sequence ID" value="XM_056994872.1"/>
</dbReference>
<reference evidence="2" key="2">
    <citation type="submission" date="2025-08" db="UniProtKB">
        <authorList>
            <consortium name="RefSeq"/>
        </authorList>
    </citation>
    <scope>IDENTIFICATION</scope>
    <source>
        <tissue evidence="2">Leaf</tissue>
    </source>
</reference>
<dbReference type="KEGG" id="rsz:130500142"/>
<dbReference type="AlphaFoldDB" id="A0A9W3CH60"/>
<name>A0A9W3CH60_RAPSA</name>
<dbReference type="GeneID" id="130500142"/>
<organism evidence="1 2">
    <name type="scientific">Raphanus sativus</name>
    <name type="common">Radish</name>
    <name type="synonym">Raphanus raphanistrum var. sativus</name>
    <dbReference type="NCBI Taxonomy" id="3726"/>
    <lineage>
        <taxon>Eukaryota</taxon>
        <taxon>Viridiplantae</taxon>
        <taxon>Streptophyta</taxon>
        <taxon>Embryophyta</taxon>
        <taxon>Tracheophyta</taxon>
        <taxon>Spermatophyta</taxon>
        <taxon>Magnoliopsida</taxon>
        <taxon>eudicotyledons</taxon>
        <taxon>Gunneridae</taxon>
        <taxon>Pentapetalae</taxon>
        <taxon>rosids</taxon>
        <taxon>malvids</taxon>
        <taxon>Brassicales</taxon>
        <taxon>Brassicaceae</taxon>
        <taxon>Brassiceae</taxon>
        <taxon>Raphanus</taxon>
    </lineage>
</organism>
<accession>A0A9W3CH60</accession>
<evidence type="ECO:0000313" key="1">
    <source>
        <dbReference type="Proteomes" id="UP000504610"/>
    </source>
</evidence>